<feature type="compositionally biased region" description="Basic residues" evidence="1">
    <location>
        <begin position="200"/>
        <end position="212"/>
    </location>
</feature>
<dbReference type="AlphaFoldDB" id="A0A2A3YZL7"/>
<comment type="caution">
    <text evidence="2">The sequence shown here is derived from an EMBL/GenBank/DDBJ whole genome shotgun (WGS) entry which is preliminary data.</text>
</comment>
<organism evidence="2 3">
    <name type="scientific">Brevibacterium aurantiacum</name>
    <dbReference type="NCBI Taxonomy" id="273384"/>
    <lineage>
        <taxon>Bacteria</taxon>
        <taxon>Bacillati</taxon>
        <taxon>Actinomycetota</taxon>
        <taxon>Actinomycetes</taxon>
        <taxon>Micrococcales</taxon>
        <taxon>Brevibacteriaceae</taxon>
        <taxon>Brevibacterium</taxon>
    </lineage>
</organism>
<evidence type="ECO:0000313" key="2">
    <source>
        <dbReference type="EMBL" id="PCC44744.1"/>
    </source>
</evidence>
<feature type="compositionally biased region" description="Basic and acidic residues" evidence="1">
    <location>
        <begin position="187"/>
        <end position="199"/>
    </location>
</feature>
<evidence type="ECO:0000313" key="3">
    <source>
        <dbReference type="Proteomes" id="UP000218620"/>
    </source>
</evidence>
<reference evidence="2 3" key="1">
    <citation type="journal article" date="2017" name="Elife">
        <title>Extensive horizontal gene transfer in cheese-associated bacteria.</title>
        <authorList>
            <person name="Bonham K.S."/>
            <person name="Wolfe B.E."/>
            <person name="Dutton R.J."/>
        </authorList>
    </citation>
    <scope>NUCLEOTIDE SEQUENCE [LARGE SCALE GENOMIC DNA]</scope>
    <source>
        <strain evidence="2 3">962_8</strain>
    </source>
</reference>
<protein>
    <submittedName>
        <fullName evidence="2">Uncharacterized protein</fullName>
    </submittedName>
</protein>
<sequence length="219" mass="24792">MDQEKLSSVIRNAAKRQATDVMDPEDFEQDLGVFFLSELAENEYPEGTIVDLIKKRSVKIARGERIDYIQFRGAFIYSAAVVRTILEDSVWTNVKDAPDIEGRMAVSGAPADLAPRERYLLLREFLTDKSGKRDGWGTTEYRHIENAIDKISLTLKLSPILASVPNSNRESDRYSALLDWPTTALTRRPDTSPEGDHHEHNRLHHAPLRTKHEKPLVGG</sequence>
<gene>
    <name evidence="2" type="ORF">CIK65_00855</name>
</gene>
<feature type="region of interest" description="Disordered" evidence="1">
    <location>
        <begin position="185"/>
        <end position="219"/>
    </location>
</feature>
<proteinExistence type="predicted"/>
<dbReference type="Proteomes" id="UP000218620">
    <property type="component" value="Unassembled WGS sequence"/>
</dbReference>
<dbReference type="EMBL" id="NRGQ01000002">
    <property type="protein sequence ID" value="PCC44744.1"/>
    <property type="molecule type" value="Genomic_DNA"/>
</dbReference>
<accession>A0A2A3YZL7</accession>
<dbReference type="RefSeq" id="WP_096177356.1">
    <property type="nucleotide sequence ID" value="NZ_NRGQ01000002.1"/>
</dbReference>
<name>A0A2A3YZL7_BREAU</name>
<evidence type="ECO:0000256" key="1">
    <source>
        <dbReference type="SAM" id="MobiDB-lite"/>
    </source>
</evidence>